<accession>A0A1I4T2S2</accession>
<keyword evidence="3" id="KW-1185">Reference proteome</keyword>
<protein>
    <submittedName>
        <fullName evidence="2">Uncharacterized protein</fullName>
    </submittedName>
</protein>
<evidence type="ECO:0000313" key="2">
    <source>
        <dbReference type="EMBL" id="SFM70935.1"/>
    </source>
</evidence>
<proteinExistence type="predicted"/>
<evidence type="ECO:0000313" key="3">
    <source>
        <dbReference type="Proteomes" id="UP000199470"/>
    </source>
</evidence>
<gene>
    <name evidence="2" type="ORF">SAMN02982985_05020</name>
</gene>
<dbReference type="RefSeq" id="WP_093390440.1">
    <property type="nucleotide sequence ID" value="NZ_FOTW01000029.1"/>
</dbReference>
<dbReference type="Proteomes" id="UP000199470">
    <property type="component" value="Unassembled WGS sequence"/>
</dbReference>
<sequence>MKLKLKLSLFMFALGLGGSTATAYAGGNWCLNQCQAEWRYCVSHNGGPQCNDTLTACRHFCLRDE</sequence>
<name>A0A1I4T2S2_9BURK</name>
<dbReference type="EMBL" id="FOTW01000029">
    <property type="protein sequence ID" value="SFM70935.1"/>
    <property type="molecule type" value="Genomic_DNA"/>
</dbReference>
<keyword evidence="1" id="KW-0732">Signal</keyword>
<dbReference type="STRING" id="758825.SAMN02982985_05020"/>
<feature type="chain" id="PRO_5011476229" evidence="1">
    <location>
        <begin position="26"/>
        <end position="65"/>
    </location>
</feature>
<reference evidence="2 3" key="1">
    <citation type="submission" date="2016-10" db="EMBL/GenBank/DDBJ databases">
        <authorList>
            <person name="de Groot N.N."/>
        </authorList>
    </citation>
    <scope>NUCLEOTIDE SEQUENCE [LARGE SCALE GENOMIC DNA]</scope>
    <source>
        <strain evidence="2 3">ATCC 43154</strain>
    </source>
</reference>
<evidence type="ECO:0000256" key="1">
    <source>
        <dbReference type="SAM" id="SignalP"/>
    </source>
</evidence>
<feature type="signal peptide" evidence="1">
    <location>
        <begin position="1"/>
        <end position="25"/>
    </location>
</feature>
<organism evidence="2 3">
    <name type="scientific">Rugamonas rubra</name>
    <dbReference type="NCBI Taxonomy" id="758825"/>
    <lineage>
        <taxon>Bacteria</taxon>
        <taxon>Pseudomonadati</taxon>
        <taxon>Pseudomonadota</taxon>
        <taxon>Betaproteobacteria</taxon>
        <taxon>Burkholderiales</taxon>
        <taxon>Oxalobacteraceae</taxon>
        <taxon>Telluria group</taxon>
        <taxon>Rugamonas</taxon>
    </lineage>
</organism>
<dbReference type="AlphaFoldDB" id="A0A1I4T2S2"/>